<evidence type="ECO:0000256" key="6">
    <source>
        <dbReference type="ARBA" id="ARBA00022729"/>
    </source>
</evidence>
<evidence type="ECO:0000256" key="1">
    <source>
        <dbReference type="ARBA" id="ARBA00001970"/>
    </source>
</evidence>
<evidence type="ECO:0000256" key="4">
    <source>
        <dbReference type="ARBA" id="ARBA00009195"/>
    </source>
</evidence>
<dbReference type="InterPro" id="IPR036383">
    <property type="entry name" value="TSP1_rpt_sf"/>
</dbReference>
<dbReference type="Pfam" id="PF03351">
    <property type="entry name" value="DOMON"/>
    <property type="match status" value="2"/>
</dbReference>
<keyword evidence="12" id="KW-1133">Transmembrane helix</keyword>
<evidence type="ECO:0000256" key="11">
    <source>
        <dbReference type="SAM" id="MobiDB-lite"/>
    </source>
</evidence>
<dbReference type="PRINTS" id="PR01857">
    <property type="entry name" value="ADAMTSFAMILY"/>
</dbReference>
<evidence type="ECO:0000256" key="3">
    <source>
        <dbReference type="ARBA" id="ARBA00004613"/>
    </source>
</evidence>
<keyword evidence="6" id="KW-0732">Signal</keyword>
<dbReference type="GO" id="GO:0031012">
    <property type="term" value="C:extracellular matrix"/>
    <property type="evidence" value="ECO:0007669"/>
    <property type="project" value="TreeGrafter"/>
</dbReference>
<dbReference type="FunFam" id="2.60.40.4060:FF:000003">
    <property type="entry name" value="Ferric chelate reductase 1"/>
    <property type="match status" value="1"/>
</dbReference>
<feature type="domain" description="Reelin" evidence="14">
    <location>
        <begin position="1151"/>
        <end position="1321"/>
    </location>
</feature>
<evidence type="ECO:0000259" key="14">
    <source>
        <dbReference type="PROSITE" id="PS51019"/>
    </source>
</evidence>
<keyword evidence="7" id="KW-0677">Repeat</keyword>
<dbReference type="PANTHER" id="PTHR13723:SF159">
    <property type="entry name" value="PLAC DOMAIN-CONTAINING PROTEIN"/>
    <property type="match status" value="1"/>
</dbReference>
<dbReference type="Pfam" id="PF19236">
    <property type="entry name" value="ADAMTS_CR_3"/>
    <property type="match status" value="1"/>
</dbReference>
<feature type="region of interest" description="Disordered" evidence="11">
    <location>
        <begin position="371"/>
        <end position="394"/>
    </location>
</feature>
<keyword evidence="16" id="KW-1185">Reference proteome</keyword>
<dbReference type="CDD" id="cd09628">
    <property type="entry name" value="DOMON_SDR_2_like"/>
    <property type="match status" value="1"/>
</dbReference>
<dbReference type="InterPro" id="IPR013273">
    <property type="entry name" value="ADAMTS/ADAMTS-like"/>
</dbReference>
<dbReference type="FunFam" id="2.60.120.830:FF:000001">
    <property type="entry name" value="A disintegrin and metalloproteinase with thrombospondin motifs 1"/>
    <property type="match status" value="1"/>
</dbReference>
<comment type="subcellular location">
    <subcellularLocation>
        <location evidence="2">Membrane</location>
        <topology evidence="2">Multi-pass membrane protein</topology>
    </subcellularLocation>
    <subcellularLocation>
        <location evidence="3">Secreted</location>
    </subcellularLocation>
</comment>
<dbReference type="PROSITE" id="PS51019">
    <property type="entry name" value="REELIN"/>
    <property type="match status" value="1"/>
</dbReference>
<dbReference type="InterPro" id="IPR042307">
    <property type="entry name" value="Reeler_sf"/>
</dbReference>
<dbReference type="InterPro" id="IPR000884">
    <property type="entry name" value="TSP1_rpt"/>
</dbReference>
<dbReference type="Pfam" id="PF19030">
    <property type="entry name" value="TSP1_ADAMTS"/>
    <property type="match status" value="6"/>
</dbReference>
<dbReference type="Pfam" id="PF00090">
    <property type="entry name" value="TSP_1"/>
    <property type="match status" value="1"/>
</dbReference>
<evidence type="ECO:0000256" key="9">
    <source>
        <dbReference type="ARBA" id="ARBA00023157"/>
    </source>
</evidence>
<dbReference type="PROSITE" id="PS50092">
    <property type="entry name" value="TSP1"/>
    <property type="match status" value="6"/>
</dbReference>
<evidence type="ECO:0000256" key="7">
    <source>
        <dbReference type="ARBA" id="ARBA00022737"/>
    </source>
</evidence>
<evidence type="ECO:0000313" key="15">
    <source>
        <dbReference type="EMBL" id="RXM35681.1"/>
    </source>
</evidence>
<dbReference type="GO" id="GO:0006508">
    <property type="term" value="P:proteolysis"/>
    <property type="evidence" value="ECO:0007669"/>
    <property type="project" value="TreeGrafter"/>
</dbReference>
<dbReference type="Gene3D" id="2.60.120.830">
    <property type="match status" value="1"/>
</dbReference>
<dbReference type="GO" id="GO:0004222">
    <property type="term" value="F:metalloendopeptidase activity"/>
    <property type="evidence" value="ECO:0007669"/>
    <property type="project" value="TreeGrafter"/>
</dbReference>
<name>A0A444UKI1_ACIRT</name>
<dbReference type="Proteomes" id="UP000289886">
    <property type="component" value="Unassembled WGS sequence"/>
</dbReference>
<evidence type="ECO:0000256" key="5">
    <source>
        <dbReference type="ARBA" id="ARBA00022525"/>
    </source>
</evidence>
<feature type="disulfide bond" evidence="10">
    <location>
        <begin position="40"/>
        <end position="81"/>
    </location>
</feature>
<evidence type="ECO:0000259" key="13">
    <source>
        <dbReference type="PROSITE" id="PS50836"/>
    </source>
</evidence>
<dbReference type="Gene3D" id="2.60.40.4060">
    <property type="entry name" value="Reeler domain"/>
    <property type="match status" value="2"/>
</dbReference>
<feature type="disulfide bond" evidence="10">
    <location>
        <begin position="55"/>
        <end position="71"/>
    </location>
</feature>
<evidence type="ECO:0000256" key="10">
    <source>
        <dbReference type="PIRSR" id="PIRSR613273-3"/>
    </source>
</evidence>
<dbReference type="Pfam" id="PF02014">
    <property type="entry name" value="Reeler"/>
    <property type="match status" value="2"/>
</dbReference>
<dbReference type="GO" id="GO:0030198">
    <property type="term" value="P:extracellular matrix organization"/>
    <property type="evidence" value="ECO:0007669"/>
    <property type="project" value="InterPro"/>
</dbReference>
<comment type="caution">
    <text evidence="15">The sequence shown here is derived from an EMBL/GenBank/DDBJ whole genome shotgun (WGS) entry which is preliminary data.</text>
</comment>
<dbReference type="SUPFAM" id="SSF82895">
    <property type="entry name" value="TSP-1 type 1 repeat"/>
    <property type="match status" value="7"/>
</dbReference>
<dbReference type="InterPro" id="IPR050439">
    <property type="entry name" value="ADAMTS_ADAMTS-like"/>
</dbReference>
<feature type="region of interest" description="Disordered" evidence="11">
    <location>
        <begin position="337"/>
        <end position="358"/>
    </location>
</feature>
<reference evidence="15 16" key="1">
    <citation type="submission" date="2019-01" db="EMBL/GenBank/DDBJ databases">
        <title>Draft Genome and Complete Hox-Cluster Characterization of the Sterlet Sturgeon (Acipenser ruthenus).</title>
        <authorList>
            <person name="Wei Q."/>
        </authorList>
    </citation>
    <scope>NUCLEOTIDE SEQUENCE [LARGE SCALE GENOMIC DNA]</scope>
    <source>
        <strain evidence="15">WHYD16114868_AA</strain>
        <tissue evidence="15">Blood</tissue>
    </source>
</reference>
<dbReference type="InterPro" id="IPR005018">
    <property type="entry name" value="DOMON_domain"/>
</dbReference>
<comment type="similarity">
    <text evidence="4">Belongs to the FRRS1 family.</text>
</comment>
<dbReference type="PANTHER" id="PTHR13723">
    <property type="entry name" value="ADAMTS A DISINTEGRIN AND METALLOPROTEASE WITH THROMBOSPONDIN MOTIFS PROTEASE"/>
    <property type="match status" value="1"/>
</dbReference>
<evidence type="ECO:0000256" key="2">
    <source>
        <dbReference type="ARBA" id="ARBA00004141"/>
    </source>
</evidence>
<feature type="domain" description="DOMON" evidence="13">
    <location>
        <begin position="1357"/>
        <end position="1503"/>
    </location>
</feature>
<dbReference type="SMART" id="SM00664">
    <property type="entry name" value="DoH"/>
    <property type="match status" value="1"/>
</dbReference>
<keyword evidence="12" id="KW-0472">Membrane</keyword>
<protein>
    <submittedName>
        <fullName evidence="15">ADAMTS-like protein 2</fullName>
    </submittedName>
</protein>
<dbReference type="GO" id="GO:0016020">
    <property type="term" value="C:membrane"/>
    <property type="evidence" value="ECO:0007669"/>
    <property type="project" value="UniProtKB-SubCell"/>
</dbReference>
<dbReference type="Gene3D" id="2.20.100.10">
    <property type="entry name" value="Thrombospondin type-1 (TSP1) repeat"/>
    <property type="match status" value="6"/>
</dbReference>
<dbReference type="CDD" id="cd08544">
    <property type="entry name" value="Reeler"/>
    <property type="match status" value="2"/>
</dbReference>
<evidence type="ECO:0000256" key="12">
    <source>
        <dbReference type="SAM" id="Phobius"/>
    </source>
</evidence>
<keyword evidence="9 10" id="KW-1015">Disulfide bond</keyword>
<dbReference type="FunFam" id="2.20.100.10:FF:000005">
    <property type="entry name" value="ADAM metallopeptidase with thrombospondin type 1 motif 9"/>
    <property type="match status" value="1"/>
</dbReference>
<dbReference type="GO" id="GO:0005576">
    <property type="term" value="C:extracellular region"/>
    <property type="evidence" value="ECO:0007669"/>
    <property type="project" value="UniProtKB-SubCell"/>
</dbReference>
<gene>
    <name evidence="15" type="ORF">EOD39_12701</name>
</gene>
<comment type="cofactor">
    <cofactor evidence="1">
        <name>heme b</name>
        <dbReference type="ChEBI" id="CHEBI:60344"/>
    </cofactor>
</comment>
<accession>A0A444UKI1</accession>
<evidence type="ECO:0000313" key="16">
    <source>
        <dbReference type="Proteomes" id="UP000289886"/>
    </source>
</evidence>
<feature type="disulfide bond" evidence="10">
    <location>
        <begin position="44"/>
        <end position="86"/>
    </location>
</feature>
<feature type="transmembrane region" description="Helical" evidence="12">
    <location>
        <begin position="1582"/>
        <end position="1602"/>
    </location>
</feature>
<sequence>MHHISQTVGHRKDSSEGSEVLSLTEEVAKWWGEWSSWSTCSRTCGGGVQSQERHCLKQRLVSSQHVNSTFCIGSAKKYQLCQIQACPKNGISFKQQQCSSFNAKAFSRRYFNWVPLYPDDYINISNKPCDLQCTTSNGERQLLVPAHDGTSCRDRAFQGVCIEGNCEVVGCDGMLYSSKTTDKCGVCGGDGRSCYRISGSYRKGITQLGYLFITNIPAGATDIQIIERRKTENILALSDEAGHFFFNGNTVIDNPRNFRVAGTVFKYRRPSNFFTDGFEYIIAQGPTNQGLNVMYYNLNGKMPHITYEYTVPSSPVLRTAPPVMEMELYVSVPEPGMENTGAGVGPQPEQDKQDPIRDFNGTSVEFMYDGNEIDSNEDYKHGNDTSPLTSESNPATHVGSDGLVWELQAPLNLSDIPGVLFFKPVNKHFQNRAGNRLQDEDRPSKFGPESNRIYGNSADQNITQRSPKTLFKNLFFSLLSKPGGLQRACKNSSIQVVLCPQSGSPQSQLSLQNSSAFVDNNLSLDIYPGSLNSERHTGPDESVSFSMMTELEHSQPNSSHQLNLLHLHDVEPVQAPGTESNEFEVGSVDHDISLADLYRWKVSAYAPCSSTCTTGITTSYAMCVRYDGVEVDESYCDAVTRPEPTHEFCSGKECLPRWETSRWSECSRTCGEGYQIRTVRCWKMMAPGFDSSVYDDLCEAAELQRPMERKMCRNKGCGPQWEISEWSECSARCGGKGVVRREVRCSTEGRLCNESSKPLSERECDGPPCDRRWTVSDWGPCSGPCGEGRMMRYVVCKNSNGNVISDSQCDLELKPLAVYPCGDKNCPAHWVEQEWEQCNATCGRGAKTRQVICVGLENGVYKEYPEQSCSLSQRPEEETVCFERPCSKWFTTSWSQCSKTCGSGVKVREVRCYQGEEVGHSCDPGTKPESRQTCEIQLCPTEAPDEVCKDKATANCALVLKMDLSMLKLLLLLVPAIFLDPVNGYSNGKVTESCRSMKPGHGHPSQSLPSPYTVTVDKSKFSTGDQIKVTLSGSSTTFKGFLIEARDMADPSGDAIGSFTLVDHSVSQLLNCGEIKFSSKDCGSTKSCLRDPIGCDPETDPKCYFLSFTSDEHSVLFELSGPTEGYVSFALSHDKWMMDLSMLKLLLLLVPAIFLDPVNGYGNGKVTESCRSMKPGHGHPSQSLPSPYTVTVDKSKFSTGDQIKVTLSGSSTTFKGFLIEARDMADPSGDAIGSFTLVDHSVSRLLNCGEIKGSAVSHTSESGKLKVEVVWNVPSNPPPAVQFFATVLQHYDTYWVKMPGPIILMGNSTPVPTLTTSAVQPTTESPVLRKPFSSKDCGSTKSCLRDPIGCDPETDPKCYFLSFTSDEHSVLFELSGPTEGYVSFALSHDKWMGNDDIYLCARTDEYVNINPGYVTGRTHPTLDSQGNDDVYLCVRTDDYVNINPGYVTGRTHPTLDSQDTLTNMAWRLSDGVVQCMFRREIRVPAEQDRFNLDRSYYIFLADGKAEHVAAMFLGMDLPALNLPEPWDTLLLSGFVTWHILTELLLELHNLFIIRKAKNVRDDEVEIIDSALGETEGHMIKKIVLTVYICGNIAFLSAFLAAINCV</sequence>
<dbReference type="InterPro" id="IPR010294">
    <property type="entry name" value="ADAMTS_spacer1"/>
</dbReference>
<dbReference type="SMART" id="SM00209">
    <property type="entry name" value="TSP1"/>
    <property type="match status" value="7"/>
</dbReference>
<feature type="region of interest" description="Disordered" evidence="11">
    <location>
        <begin position="435"/>
        <end position="456"/>
    </location>
</feature>
<feature type="compositionally biased region" description="Polar residues" evidence="11">
    <location>
        <begin position="384"/>
        <end position="394"/>
    </location>
</feature>
<keyword evidence="8" id="KW-0408">Iron</keyword>
<dbReference type="InterPro" id="IPR002861">
    <property type="entry name" value="Reeler_dom"/>
</dbReference>
<evidence type="ECO:0000256" key="8">
    <source>
        <dbReference type="ARBA" id="ARBA00023004"/>
    </source>
</evidence>
<dbReference type="PROSITE" id="PS50836">
    <property type="entry name" value="DOMON"/>
    <property type="match status" value="1"/>
</dbReference>
<dbReference type="Pfam" id="PF05986">
    <property type="entry name" value="ADAMTS_spacer1"/>
    <property type="match status" value="1"/>
</dbReference>
<organism evidence="15 16">
    <name type="scientific">Acipenser ruthenus</name>
    <name type="common">Sterlet sturgeon</name>
    <dbReference type="NCBI Taxonomy" id="7906"/>
    <lineage>
        <taxon>Eukaryota</taxon>
        <taxon>Metazoa</taxon>
        <taxon>Chordata</taxon>
        <taxon>Craniata</taxon>
        <taxon>Vertebrata</taxon>
        <taxon>Euteleostomi</taxon>
        <taxon>Actinopterygii</taxon>
        <taxon>Chondrostei</taxon>
        <taxon>Acipenseriformes</taxon>
        <taxon>Acipenseridae</taxon>
        <taxon>Acipenser</taxon>
    </lineage>
</organism>
<keyword evidence="12" id="KW-0812">Transmembrane</keyword>
<dbReference type="EMBL" id="SCEB01214378">
    <property type="protein sequence ID" value="RXM35681.1"/>
    <property type="molecule type" value="Genomic_DNA"/>
</dbReference>
<proteinExistence type="inferred from homology"/>
<keyword evidence="5" id="KW-0964">Secreted</keyword>
<dbReference type="InterPro" id="IPR045371">
    <property type="entry name" value="ADAMTS_CR_3"/>
</dbReference>